<organism evidence="1 2">
    <name type="scientific">Flavivirga jejuensis</name>
    <dbReference type="NCBI Taxonomy" id="870487"/>
    <lineage>
        <taxon>Bacteria</taxon>
        <taxon>Pseudomonadati</taxon>
        <taxon>Bacteroidota</taxon>
        <taxon>Flavobacteriia</taxon>
        <taxon>Flavobacteriales</taxon>
        <taxon>Flavobacteriaceae</taxon>
        <taxon>Flavivirga</taxon>
    </lineage>
</organism>
<evidence type="ECO:0000313" key="2">
    <source>
        <dbReference type="Proteomes" id="UP001176806"/>
    </source>
</evidence>
<dbReference type="RefSeq" id="WP_303302605.1">
    <property type="nucleotide sequence ID" value="NZ_BAABDA010000055.1"/>
</dbReference>
<dbReference type="GO" id="GO:0016787">
    <property type="term" value="F:hydrolase activity"/>
    <property type="evidence" value="ECO:0007669"/>
    <property type="project" value="UniProtKB-KW"/>
</dbReference>
<reference evidence="1" key="1">
    <citation type="submission" date="2023-07" db="EMBL/GenBank/DDBJ databases">
        <title>Two novel species in the genus Flavivirga.</title>
        <authorList>
            <person name="Kwon K."/>
        </authorList>
    </citation>
    <scope>NUCLEOTIDE SEQUENCE</scope>
    <source>
        <strain evidence="1">KACC 14158</strain>
    </source>
</reference>
<gene>
    <name evidence="1" type="ORF">Q4Q40_14520</name>
</gene>
<name>A0ABT8WQF4_9FLAO</name>
<protein>
    <submittedName>
        <fullName evidence="1">Glycoside hydrolase family protein</fullName>
    </submittedName>
</protein>
<dbReference type="InterPro" id="IPR023296">
    <property type="entry name" value="Glyco_hydro_beta-prop_sf"/>
</dbReference>
<comment type="caution">
    <text evidence="1">The sequence shown here is derived from an EMBL/GenBank/DDBJ whole genome shotgun (WGS) entry which is preliminary data.</text>
</comment>
<sequence length="373" mass="42415">MKRRTFIETSVKGSAILATTGLWSCLSNNNQPPKTAFIDRILPAPKNGGFRDDDYWIWGSSVIKGEDNKYHMFASRWSKDVGFGNWVTNSEVVRAVSDTPVGPYVFEEVVLPVRGKEFFDGMCTHNPRVIKYKDKYLLYHFGTTYDFPQPTKENPSVSGENWNQAWMNKRIGLAISDSVYGPWERVDKPVIEPRPGHWDASITSNPAPAVDPKTGKILLMYKSSVNSKPPLLLGVSMASSPKGEYKRLSEEPVFRFETETNSHIDVEDPYIWWAGDQYEAVIKDRSGEICGEEGGGIHVWSKDGIKWHLFDNVKAYSRNILWDDGTRTHQNHFERPFVLIEDGKPTHLFAAVGSGPKAWKFENTWNMVIPLKH</sequence>
<keyword evidence="1" id="KW-0378">Hydrolase</keyword>
<dbReference type="Gene3D" id="2.115.10.20">
    <property type="entry name" value="Glycosyl hydrolase domain, family 43"/>
    <property type="match status" value="1"/>
</dbReference>
<accession>A0ABT8WQF4</accession>
<dbReference type="EMBL" id="JAUOEL010000005">
    <property type="protein sequence ID" value="MDO5975407.1"/>
    <property type="molecule type" value="Genomic_DNA"/>
</dbReference>
<dbReference type="CDD" id="cd08994">
    <property type="entry name" value="GH43_62_32_68_117_130-like"/>
    <property type="match status" value="1"/>
</dbReference>
<dbReference type="SUPFAM" id="SSF75005">
    <property type="entry name" value="Arabinanase/levansucrase/invertase"/>
    <property type="match status" value="2"/>
</dbReference>
<evidence type="ECO:0000313" key="1">
    <source>
        <dbReference type="EMBL" id="MDO5975407.1"/>
    </source>
</evidence>
<dbReference type="Proteomes" id="UP001176806">
    <property type="component" value="Unassembled WGS sequence"/>
</dbReference>
<keyword evidence="2" id="KW-1185">Reference proteome</keyword>
<proteinExistence type="predicted"/>